<evidence type="ECO:0000256" key="1">
    <source>
        <dbReference type="ARBA" id="ARBA00001974"/>
    </source>
</evidence>
<dbReference type="Pfam" id="PF00175">
    <property type="entry name" value="NAD_binding_1"/>
    <property type="match status" value="1"/>
</dbReference>
<feature type="domain" description="FAD-binding FR-type" evidence="4">
    <location>
        <begin position="100"/>
        <end position="199"/>
    </location>
</feature>
<keyword evidence="2" id="KW-0001">2Fe-2S</keyword>
<dbReference type="InterPro" id="IPR036010">
    <property type="entry name" value="2Fe-2S_ferredoxin-like_sf"/>
</dbReference>
<evidence type="ECO:0000313" key="6">
    <source>
        <dbReference type="Proteomes" id="UP001157167"/>
    </source>
</evidence>
<dbReference type="SUPFAM" id="SSF63380">
    <property type="entry name" value="Riboflavin synthase domain-like"/>
    <property type="match status" value="1"/>
</dbReference>
<dbReference type="PROSITE" id="PS51085">
    <property type="entry name" value="2FE2S_FER_2"/>
    <property type="match status" value="1"/>
</dbReference>
<dbReference type="InterPro" id="IPR017927">
    <property type="entry name" value="FAD-bd_FR_type"/>
</dbReference>
<dbReference type="Proteomes" id="UP001157167">
    <property type="component" value="Unassembled WGS sequence"/>
</dbReference>
<dbReference type="Gene3D" id="3.10.20.30">
    <property type="match status" value="1"/>
</dbReference>
<dbReference type="InterPro" id="IPR001433">
    <property type="entry name" value="OxRdtase_FAD/NAD-bd"/>
</dbReference>
<dbReference type="Gene3D" id="3.40.50.80">
    <property type="entry name" value="Nucleotide-binding domain of ferredoxin-NADP reductase (FNR) module"/>
    <property type="match status" value="1"/>
</dbReference>
<name>A0ABQ6FEH3_9RHOO</name>
<reference evidence="6" key="1">
    <citation type="journal article" date="2019" name="Int. J. Syst. Evol. Microbiol.">
        <title>The Global Catalogue of Microorganisms (GCM) 10K type strain sequencing project: providing services to taxonomists for standard genome sequencing and annotation.</title>
        <authorList>
            <consortium name="The Broad Institute Genomics Platform"/>
            <consortium name="The Broad Institute Genome Sequencing Center for Infectious Disease"/>
            <person name="Wu L."/>
            <person name="Ma J."/>
        </authorList>
    </citation>
    <scope>NUCLEOTIDE SEQUENCE [LARGE SCALE GENOMIC DNA]</scope>
    <source>
        <strain evidence="6">NBRC 102407</strain>
    </source>
</reference>
<accession>A0ABQ6FEH3</accession>
<keyword evidence="2" id="KW-0479">Metal-binding</keyword>
<dbReference type="SUPFAM" id="SSF54292">
    <property type="entry name" value="2Fe-2S ferredoxin-like"/>
    <property type="match status" value="1"/>
</dbReference>
<dbReference type="PRINTS" id="PR00410">
    <property type="entry name" value="PHEHYDRXLASE"/>
</dbReference>
<keyword evidence="2" id="KW-0408">Iron</keyword>
<feature type="domain" description="2Fe-2S ferredoxin-type" evidence="3">
    <location>
        <begin position="1"/>
        <end position="94"/>
    </location>
</feature>
<dbReference type="CDD" id="cd06190">
    <property type="entry name" value="T4MO_e_transfer_like"/>
    <property type="match status" value="1"/>
</dbReference>
<dbReference type="InterPro" id="IPR039261">
    <property type="entry name" value="FNR_nucleotide-bd"/>
</dbReference>
<keyword evidence="6" id="KW-1185">Reference proteome</keyword>
<dbReference type="InterPro" id="IPR008333">
    <property type="entry name" value="Cbr1-like_FAD-bd_dom"/>
</dbReference>
<comment type="caution">
    <text evidence="5">The sequence shown here is derived from an EMBL/GenBank/DDBJ whole genome shotgun (WGS) entry which is preliminary data.</text>
</comment>
<dbReference type="CDD" id="cd00207">
    <property type="entry name" value="fer2"/>
    <property type="match status" value="1"/>
</dbReference>
<evidence type="ECO:0000259" key="4">
    <source>
        <dbReference type="PROSITE" id="PS51384"/>
    </source>
</evidence>
<keyword evidence="2" id="KW-0411">Iron-sulfur</keyword>
<evidence type="ECO:0000313" key="5">
    <source>
        <dbReference type="EMBL" id="GLT22895.1"/>
    </source>
</evidence>
<dbReference type="Pfam" id="PF00970">
    <property type="entry name" value="FAD_binding_6"/>
    <property type="match status" value="1"/>
</dbReference>
<dbReference type="PANTHER" id="PTHR47354:SF5">
    <property type="entry name" value="PROTEIN RFBI"/>
    <property type="match status" value="1"/>
</dbReference>
<protein>
    <submittedName>
        <fullName evidence="5">CDP-6-deoxy-delta-3,4-glucoseen reductase</fullName>
    </submittedName>
</protein>
<comment type="cofactor">
    <cofactor evidence="1">
        <name>FAD</name>
        <dbReference type="ChEBI" id="CHEBI:57692"/>
    </cofactor>
</comment>
<dbReference type="Pfam" id="PF00111">
    <property type="entry name" value="Fer2"/>
    <property type="match status" value="1"/>
</dbReference>
<evidence type="ECO:0000259" key="3">
    <source>
        <dbReference type="PROSITE" id="PS51085"/>
    </source>
</evidence>
<dbReference type="RefSeq" id="WP_284188170.1">
    <property type="nucleotide sequence ID" value="NZ_BSPX01000034.1"/>
</dbReference>
<dbReference type="EMBL" id="BSPX01000034">
    <property type="protein sequence ID" value="GLT22895.1"/>
    <property type="molecule type" value="Genomic_DNA"/>
</dbReference>
<dbReference type="InterPro" id="IPR017938">
    <property type="entry name" value="Riboflavin_synthase-like_b-brl"/>
</dbReference>
<dbReference type="SUPFAM" id="SSF52343">
    <property type="entry name" value="Ferredoxin reductase-like, C-terminal NADP-linked domain"/>
    <property type="match status" value="1"/>
</dbReference>
<evidence type="ECO:0000256" key="2">
    <source>
        <dbReference type="ARBA" id="ARBA00022714"/>
    </source>
</evidence>
<dbReference type="InterPro" id="IPR001041">
    <property type="entry name" value="2Fe-2S_ferredoxin-type"/>
</dbReference>
<dbReference type="Gene3D" id="2.40.30.10">
    <property type="entry name" value="Translation factors"/>
    <property type="match status" value="1"/>
</dbReference>
<dbReference type="InterPro" id="IPR012675">
    <property type="entry name" value="Beta-grasp_dom_sf"/>
</dbReference>
<sequence length="338" mass="36203">MSVITVNDGEATFDCAEGDTLLRAGLRAGLALPYECGVGACGCCRCEVTAGEVANLWPEAPGLSDRDRRKGRVLACQSLPAGDVHLKLRLHPQPEPAIRPVRHRATLVASRQITHDIREFVLHTDAPADFRPGQYALLPLPGLDRERAYSMANLPNAAGEWHFRIRKVAGGGATTTLFERLAIGASVGLDGPYGLAHLRTDSPRDIVCIAGGSGLAPMLSVARGVAADPALAGRRVDFFYGGRTPSDLCGEADLAALPGFGETIRYHAAVSDADAAARDGWRGPVGPVHQLAETVLGERLTEAEFYLAGPPPMVEAVQQLLQVTHRLPPERIHFDRFF</sequence>
<dbReference type="InterPro" id="IPR050415">
    <property type="entry name" value="MRET"/>
</dbReference>
<dbReference type="PANTHER" id="PTHR47354">
    <property type="entry name" value="NADH OXIDOREDUCTASE HCR"/>
    <property type="match status" value="1"/>
</dbReference>
<organism evidence="5 6">
    <name type="scientific">Zoogloea oryzae</name>
    <dbReference type="NCBI Taxonomy" id="310767"/>
    <lineage>
        <taxon>Bacteria</taxon>
        <taxon>Pseudomonadati</taxon>
        <taxon>Pseudomonadota</taxon>
        <taxon>Betaproteobacteria</taxon>
        <taxon>Rhodocyclales</taxon>
        <taxon>Zoogloeaceae</taxon>
        <taxon>Zoogloea</taxon>
    </lineage>
</organism>
<proteinExistence type="predicted"/>
<gene>
    <name evidence="5" type="ORF">GCM10007933_23560</name>
</gene>
<dbReference type="PROSITE" id="PS51384">
    <property type="entry name" value="FAD_FR"/>
    <property type="match status" value="1"/>
</dbReference>